<dbReference type="PANTHER" id="PTHR34598:SF3">
    <property type="entry name" value="OXIDOREDUCTASE AN1597"/>
    <property type="match status" value="1"/>
</dbReference>
<dbReference type="NCBIfam" id="NF041278">
    <property type="entry name" value="CmcJ_NvfI_EfuI"/>
    <property type="match status" value="1"/>
</dbReference>
<keyword evidence="3" id="KW-1185">Reference proteome</keyword>
<evidence type="ECO:0000313" key="3">
    <source>
        <dbReference type="Proteomes" id="UP000054485"/>
    </source>
</evidence>
<dbReference type="PANTHER" id="PTHR34598">
    <property type="entry name" value="BLL6449 PROTEIN"/>
    <property type="match status" value="1"/>
</dbReference>
<evidence type="ECO:0008006" key="4">
    <source>
        <dbReference type="Google" id="ProtNLM"/>
    </source>
</evidence>
<reference evidence="2 3" key="1">
    <citation type="submission" date="2014-04" db="EMBL/GenBank/DDBJ databases">
        <authorList>
            <consortium name="DOE Joint Genome Institute"/>
            <person name="Kuo A."/>
            <person name="Ruytinx J."/>
            <person name="Rineau F."/>
            <person name="Colpaert J."/>
            <person name="Kohler A."/>
            <person name="Nagy L.G."/>
            <person name="Floudas D."/>
            <person name="Copeland A."/>
            <person name="Barry K.W."/>
            <person name="Cichocki N."/>
            <person name="Veneault-Fourrey C."/>
            <person name="LaButti K."/>
            <person name="Lindquist E.A."/>
            <person name="Lipzen A."/>
            <person name="Lundell T."/>
            <person name="Morin E."/>
            <person name="Murat C."/>
            <person name="Sun H."/>
            <person name="Tunlid A."/>
            <person name="Henrissat B."/>
            <person name="Grigoriev I.V."/>
            <person name="Hibbett D.S."/>
            <person name="Martin F."/>
            <person name="Nordberg H.P."/>
            <person name="Cantor M.N."/>
            <person name="Hua S.X."/>
        </authorList>
    </citation>
    <scope>NUCLEOTIDE SEQUENCE [LARGE SCALE GENOMIC DNA]</scope>
    <source>
        <strain evidence="2 3">UH-Slu-Lm8-n1</strain>
    </source>
</reference>
<dbReference type="HOGENOM" id="CLU_042688_1_1_1"/>
<protein>
    <recommendedName>
        <fullName evidence="4">Methyltransferase</fullName>
    </recommendedName>
</protein>
<dbReference type="InterPro" id="IPR044053">
    <property type="entry name" value="AsaB-like"/>
</dbReference>
<dbReference type="EMBL" id="KN835244">
    <property type="protein sequence ID" value="KIK42246.1"/>
    <property type="molecule type" value="Genomic_DNA"/>
</dbReference>
<gene>
    <name evidence="2" type="ORF">CY34DRAFT_805149</name>
</gene>
<dbReference type="InParanoid" id="A0A0D0AK48"/>
<evidence type="ECO:0000256" key="1">
    <source>
        <dbReference type="ARBA" id="ARBA00023604"/>
    </source>
</evidence>
<reference evidence="3" key="2">
    <citation type="submission" date="2015-01" db="EMBL/GenBank/DDBJ databases">
        <title>Evolutionary Origins and Diversification of the Mycorrhizal Mutualists.</title>
        <authorList>
            <consortium name="DOE Joint Genome Institute"/>
            <consortium name="Mycorrhizal Genomics Consortium"/>
            <person name="Kohler A."/>
            <person name="Kuo A."/>
            <person name="Nagy L.G."/>
            <person name="Floudas D."/>
            <person name="Copeland A."/>
            <person name="Barry K.W."/>
            <person name="Cichocki N."/>
            <person name="Veneault-Fourrey C."/>
            <person name="LaButti K."/>
            <person name="Lindquist E.A."/>
            <person name="Lipzen A."/>
            <person name="Lundell T."/>
            <person name="Morin E."/>
            <person name="Murat C."/>
            <person name="Riley R."/>
            <person name="Ohm R."/>
            <person name="Sun H."/>
            <person name="Tunlid A."/>
            <person name="Henrissat B."/>
            <person name="Grigoriev I.V."/>
            <person name="Hibbett D.S."/>
            <person name="Martin F."/>
        </authorList>
    </citation>
    <scope>NUCLEOTIDE SEQUENCE [LARGE SCALE GENOMIC DNA]</scope>
    <source>
        <strain evidence="3">UH-Slu-Lm8-n1</strain>
    </source>
</reference>
<name>A0A0D0AK48_9AGAM</name>
<sequence>MSIVSAELVYFAPPSDGSRPFTSINADSTTGQRARNWEPEVHTVKIENVRGKESDYTLDTAGFQYVTQPSKHSAFNNDDKIREEYYPESIEFLKDITGASKVVLFDHTVRRHRPGDAETDESKRQPVDQVHVDQTPESATARVHRHLPAGEAEKLVKKRFQIINLWRPISHPAIDHPLALCDYRSVDVKKDLIPVTLVYPDREGETFGVKFNPTHRWKYERGMKLDEVVLIKCYDSAKDDGIAKFTPHTGFKDPSAMQGAPLRESIELRALVFYE</sequence>
<proteinExistence type="inferred from homology"/>
<organism evidence="2 3">
    <name type="scientific">Suillus luteus UH-Slu-Lm8-n1</name>
    <dbReference type="NCBI Taxonomy" id="930992"/>
    <lineage>
        <taxon>Eukaryota</taxon>
        <taxon>Fungi</taxon>
        <taxon>Dikarya</taxon>
        <taxon>Basidiomycota</taxon>
        <taxon>Agaricomycotina</taxon>
        <taxon>Agaricomycetes</taxon>
        <taxon>Agaricomycetidae</taxon>
        <taxon>Boletales</taxon>
        <taxon>Suillineae</taxon>
        <taxon>Suillaceae</taxon>
        <taxon>Suillus</taxon>
    </lineage>
</organism>
<accession>A0A0D0AK48</accession>
<dbReference type="AlphaFoldDB" id="A0A0D0AK48"/>
<dbReference type="Proteomes" id="UP000054485">
    <property type="component" value="Unassembled WGS sequence"/>
</dbReference>
<dbReference type="OrthoDB" id="412788at2759"/>
<dbReference type="GO" id="GO:0016491">
    <property type="term" value="F:oxidoreductase activity"/>
    <property type="evidence" value="ECO:0007669"/>
    <property type="project" value="InterPro"/>
</dbReference>
<dbReference type="STRING" id="930992.A0A0D0AK48"/>
<comment type="similarity">
    <text evidence="1">Belongs to the asaB hydroxylase/desaturase family.</text>
</comment>
<evidence type="ECO:0000313" key="2">
    <source>
        <dbReference type="EMBL" id="KIK42246.1"/>
    </source>
</evidence>